<reference evidence="3 4" key="1">
    <citation type="journal article" date="2019" name="Int. J. Syst. Evol. Microbiol.">
        <title>The Global Catalogue of Microorganisms (GCM) 10K type strain sequencing project: providing services to taxonomists for standard genome sequencing and annotation.</title>
        <authorList>
            <consortium name="The Broad Institute Genomics Platform"/>
            <consortium name="The Broad Institute Genome Sequencing Center for Infectious Disease"/>
            <person name="Wu L."/>
            <person name="Ma J."/>
        </authorList>
    </citation>
    <scope>NUCLEOTIDE SEQUENCE [LARGE SCALE GENOMIC DNA]</scope>
    <source>
        <strain evidence="3 4">JCM 15115</strain>
    </source>
</reference>
<organism evidence="3 4">
    <name type="scientific">Paenochrobactrum glaciei</name>
    <dbReference type="NCBI Taxonomy" id="486407"/>
    <lineage>
        <taxon>Bacteria</taxon>
        <taxon>Pseudomonadati</taxon>
        <taxon>Pseudomonadota</taxon>
        <taxon>Alphaproteobacteria</taxon>
        <taxon>Hyphomicrobiales</taxon>
        <taxon>Brucellaceae</taxon>
        <taxon>Paenochrobactrum</taxon>
    </lineage>
</organism>
<evidence type="ECO:0000313" key="3">
    <source>
        <dbReference type="EMBL" id="GAA0612674.1"/>
    </source>
</evidence>
<dbReference type="EMBL" id="BAAADE010000009">
    <property type="protein sequence ID" value="GAA0612674.1"/>
    <property type="molecule type" value="Genomic_DNA"/>
</dbReference>
<keyword evidence="4" id="KW-1185">Reference proteome</keyword>
<protein>
    <submittedName>
        <fullName evidence="3">Cupin domain-containing protein</fullName>
    </submittedName>
</protein>
<dbReference type="InterPro" id="IPR001387">
    <property type="entry name" value="Cro/C1-type_HTH"/>
</dbReference>
<dbReference type="SUPFAM" id="SSF47413">
    <property type="entry name" value="lambda repressor-like DNA-binding domains"/>
    <property type="match status" value="1"/>
</dbReference>
<dbReference type="Gene3D" id="1.10.260.40">
    <property type="entry name" value="lambda repressor-like DNA-binding domains"/>
    <property type="match status" value="1"/>
</dbReference>
<feature type="domain" description="HTH cro/C1-type" evidence="2">
    <location>
        <begin position="21"/>
        <end position="75"/>
    </location>
</feature>
<dbReference type="CDD" id="cd02209">
    <property type="entry name" value="cupin_XRE_C"/>
    <property type="match status" value="1"/>
</dbReference>
<dbReference type="Pfam" id="PF01381">
    <property type="entry name" value="HTH_3"/>
    <property type="match status" value="1"/>
</dbReference>
<accession>A0ABN1GJF1</accession>
<sequence length="200" mass="22585">MNVEQLELPSDSILDSLGERIRALRTQRNMTLQELSAQCQVSVAMLSHIELNRSTPSIKVLDRIRHGLGVPFGALFEENPQDNKETEATVVMRRNERPLLRFDSTGLVKELLSPVRGTQLEMMLLRLQPNGYSGDEPWRRVGEKCGIVLNGSFELTIGSSPYNLNEGDAFQFDSSAPHMFKNTYDGESVIMWIILSREFG</sequence>
<evidence type="ECO:0000259" key="2">
    <source>
        <dbReference type="PROSITE" id="PS50943"/>
    </source>
</evidence>
<dbReference type="InterPro" id="IPR013096">
    <property type="entry name" value="Cupin_2"/>
</dbReference>
<dbReference type="Pfam" id="PF07883">
    <property type="entry name" value="Cupin_2"/>
    <property type="match status" value="1"/>
</dbReference>
<dbReference type="SMART" id="SM00530">
    <property type="entry name" value="HTH_XRE"/>
    <property type="match status" value="1"/>
</dbReference>
<dbReference type="PROSITE" id="PS50943">
    <property type="entry name" value="HTH_CROC1"/>
    <property type="match status" value="1"/>
</dbReference>
<proteinExistence type="predicted"/>
<comment type="caution">
    <text evidence="3">The sequence shown here is derived from an EMBL/GenBank/DDBJ whole genome shotgun (WGS) entry which is preliminary data.</text>
</comment>
<dbReference type="PANTHER" id="PTHR46797:SF2">
    <property type="entry name" value="TRANSCRIPTIONAL REGULATOR"/>
    <property type="match status" value="1"/>
</dbReference>
<dbReference type="Proteomes" id="UP001424441">
    <property type="component" value="Unassembled WGS sequence"/>
</dbReference>
<evidence type="ECO:0000313" key="4">
    <source>
        <dbReference type="Proteomes" id="UP001424441"/>
    </source>
</evidence>
<dbReference type="InterPro" id="IPR014710">
    <property type="entry name" value="RmlC-like_jellyroll"/>
</dbReference>
<dbReference type="Gene3D" id="2.60.120.10">
    <property type="entry name" value="Jelly Rolls"/>
    <property type="match status" value="1"/>
</dbReference>
<dbReference type="RefSeq" id="WP_343807386.1">
    <property type="nucleotide sequence ID" value="NZ_BAAADE010000009.1"/>
</dbReference>
<evidence type="ECO:0000256" key="1">
    <source>
        <dbReference type="ARBA" id="ARBA00023125"/>
    </source>
</evidence>
<gene>
    <name evidence="3" type="ORF">GCM10008943_30140</name>
</gene>
<dbReference type="CDD" id="cd00093">
    <property type="entry name" value="HTH_XRE"/>
    <property type="match status" value="1"/>
</dbReference>
<keyword evidence="1" id="KW-0238">DNA-binding</keyword>
<name>A0ABN1GJF1_9HYPH</name>
<dbReference type="InterPro" id="IPR011051">
    <property type="entry name" value="RmlC_Cupin_sf"/>
</dbReference>
<dbReference type="InterPro" id="IPR050807">
    <property type="entry name" value="TransReg_Diox_bact_type"/>
</dbReference>
<dbReference type="InterPro" id="IPR010982">
    <property type="entry name" value="Lambda_DNA-bd_dom_sf"/>
</dbReference>
<dbReference type="PANTHER" id="PTHR46797">
    <property type="entry name" value="HTH-TYPE TRANSCRIPTIONAL REGULATOR"/>
    <property type="match status" value="1"/>
</dbReference>
<dbReference type="SUPFAM" id="SSF51182">
    <property type="entry name" value="RmlC-like cupins"/>
    <property type="match status" value="1"/>
</dbReference>